<evidence type="ECO:0000259" key="2">
    <source>
        <dbReference type="Pfam" id="PF01370"/>
    </source>
</evidence>
<dbReference type="AlphaFoldDB" id="S0EUU9"/>
<accession>S0EUU9</accession>
<dbReference type="RefSeq" id="WP_016483019.1">
    <property type="nucleotide sequence ID" value="NC_021487.1"/>
</dbReference>
<reference evidence="4" key="1">
    <citation type="submission" date="2013-03" db="EMBL/GenBank/DDBJ databases">
        <title>Genome sequence of Chthonomonas calidirosea, the first sequenced genome from the Armatimonadetes phylum (formally candidate division OP10).</title>
        <authorList>
            <person name="Lee K.C.Y."/>
            <person name="Morgan X.C."/>
            <person name="Dunfield P.F."/>
            <person name="Tamas I."/>
            <person name="Houghton K.M."/>
            <person name="Vyssotski M."/>
            <person name="Ryan J.L.J."/>
            <person name="Lagutin K."/>
            <person name="McDonald I.R."/>
            <person name="Stott M.B."/>
        </authorList>
    </citation>
    <scope>NUCLEOTIDE SEQUENCE [LARGE SCALE GENOMIC DNA]</scope>
    <source>
        <strain evidence="4">DSM 23976 / ICMP 18418 / T49</strain>
    </source>
</reference>
<dbReference type="InParanoid" id="S0EUU9"/>
<dbReference type="HOGENOM" id="CLU_007383_1_7_0"/>
<gene>
    <name evidence="3" type="ORF">CCALI_01673</name>
</gene>
<keyword evidence="4" id="KW-1185">Reference proteome</keyword>
<dbReference type="STRING" id="454171.CP488_02420"/>
<name>S0EUU9_CHTCT</name>
<sequence>MKVLVTGGAGFIGTHLCRRLLHEGWQVSVLDNFNPQIHPHGQKLPADLSTGLTLFVADVRDRAALHRALEGCDALVHLAAETGTGQSMYEVSRYEGVNVGGTAHLMDYLMNAKENHIQRIVVASSRAVYGEGKYRCETHGVVYPKERLVEDMDAGNFEPRCPHCASFCRPLPTDEGAPYQPTSFYGLTKQIQEQMVLLFAKARGITAYALRFQNVYGPGQSLSNPYTGVLAVFAGQARQGKPIYVFEDGEESRDFVYVEDVVHAVVNALKTSQEGLYTVNVGSGQPTTLREVAERINHFFGNRSAIKITGSYRLGDIRHNIADLRLAKELLDYEPRCSFPAGLQNFLHWAEAHHEEAQGYEASLEQMRQRGLMRG</sequence>
<evidence type="ECO:0000313" key="4">
    <source>
        <dbReference type="Proteomes" id="UP000014227"/>
    </source>
</evidence>
<evidence type="ECO:0000313" key="3">
    <source>
        <dbReference type="EMBL" id="CCW35487.1"/>
    </source>
</evidence>
<dbReference type="Gene3D" id="3.40.50.720">
    <property type="entry name" value="NAD(P)-binding Rossmann-like Domain"/>
    <property type="match status" value="2"/>
</dbReference>
<evidence type="ECO:0000256" key="1">
    <source>
        <dbReference type="ARBA" id="ARBA00007637"/>
    </source>
</evidence>
<dbReference type="Proteomes" id="UP000014227">
    <property type="component" value="Chromosome I"/>
</dbReference>
<dbReference type="OrthoDB" id="9801785at2"/>
<dbReference type="PANTHER" id="PTHR43000">
    <property type="entry name" value="DTDP-D-GLUCOSE 4,6-DEHYDRATASE-RELATED"/>
    <property type="match status" value="1"/>
</dbReference>
<dbReference type="eggNOG" id="COG0451">
    <property type="taxonomic scope" value="Bacteria"/>
</dbReference>
<dbReference type="InterPro" id="IPR001509">
    <property type="entry name" value="Epimerase_deHydtase"/>
</dbReference>
<protein>
    <submittedName>
        <fullName evidence="3">Nucleoside-diphosphate-sugar epimerases</fullName>
        <ecNumber evidence="3">5.1.3.2</ecNumber>
    </submittedName>
</protein>
<dbReference type="EMBL" id="HF951689">
    <property type="protein sequence ID" value="CCW35487.1"/>
    <property type="molecule type" value="Genomic_DNA"/>
</dbReference>
<dbReference type="InterPro" id="IPR036291">
    <property type="entry name" value="NAD(P)-bd_dom_sf"/>
</dbReference>
<feature type="domain" description="NAD-dependent epimerase/dehydratase" evidence="2">
    <location>
        <begin position="3"/>
        <end position="134"/>
    </location>
</feature>
<proteinExistence type="inferred from homology"/>
<organism evidence="3 4">
    <name type="scientific">Chthonomonas calidirosea (strain DSM 23976 / ICMP 18418 / T49)</name>
    <dbReference type="NCBI Taxonomy" id="1303518"/>
    <lineage>
        <taxon>Bacteria</taxon>
        <taxon>Bacillati</taxon>
        <taxon>Armatimonadota</taxon>
        <taxon>Chthonomonadia</taxon>
        <taxon>Chthonomonadales</taxon>
        <taxon>Chthonomonadaceae</taxon>
        <taxon>Chthonomonas</taxon>
    </lineage>
</organism>
<dbReference type="Pfam" id="PF01370">
    <property type="entry name" value="Epimerase"/>
    <property type="match status" value="2"/>
</dbReference>
<dbReference type="KEGG" id="ccz:CCALI_01673"/>
<keyword evidence="3" id="KW-0413">Isomerase</keyword>
<dbReference type="PATRIC" id="fig|1303518.3.peg.1722"/>
<comment type="similarity">
    <text evidence="1">Belongs to the NAD(P)-dependent epimerase/dehydratase family.</text>
</comment>
<dbReference type="EC" id="5.1.3.2" evidence="3"/>
<dbReference type="SUPFAM" id="SSF51735">
    <property type="entry name" value="NAD(P)-binding Rossmann-fold domains"/>
    <property type="match status" value="1"/>
</dbReference>
<dbReference type="PRINTS" id="PR01713">
    <property type="entry name" value="NUCEPIMERASE"/>
</dbReference>
<feature type="domain" description="NAD-dependent epimerase/dehydratase" evidence="2">
    <location>
        <begin position="172"/>
        <end position="282"/>
    </location>
</feature>
<dbReference type="GO" id="GO:0003978">
    <property type="term" value="F:UDP-glucose 4-epimerase activity"/>
    <property type="evidence" value="ECO:0007669"/>
    <property type="project" value="UniProtKB-EC"/>
</dbReference>